<dbReference type="Proteomes" id="UP001501295">
    <property type="component" value="Unassembled WGS sequence"/>
</dbReference>
<protein>
    <submittedName>
        <fullName evidence="2">GNAT family N-acetyltransferase</fullName>
    </submittedName>
</protein>
<sequence length="156" mass="16556">MHLRAYDPADALATLAVFRRAVRVTAAEHYDAEQIAAWSSDDIDPAAWAVRRAGAGTVVAVDDAGSGILGFSDVDGRGYIDMLFVDPSAGRQGVATALLGAVTARARQAGASDLCTHASLSARPFFERHGFSVVEEGRPVVRGVVLRNFVMRRSLA</sequence>
<dbReference type="InterPro" id="IPR016181">
    <property type="entry name" value="Acyl_CoA_acyltransferase"/>
</dbReference>
<keyword evidence="3" id="KW-1185">Reference proteome</keyword>
<evidence type="ECO:0000259" key="1">
    <source>
        <dbReference type="PROSITE" id="PS51186"/>
    </source>
</evidence>
<dbReference type="InterPro" id="IPR000182">
    <property type="entry name" value="GNAT_dom"/>
</dbReference>
<dbReference type="CDD" id="cd04301">
    <property type="entry name" value="NAT_SF"/>
    <property type="match status" value="1"/>
</dbReference>
<evidence type="ECO:0000313" key="3">
    <source>
        <dbReference type="Proteomes" id="UP001501295"/>
    </source>
</evidence>
<dbReference type="PANTHER" id="PTHR43451">
    <property type="entry name" value="ACETYLTRANSFERASE (GNAT) FAMILY PROTEIN"/>
    <property type="match status" value="1"/>
</dbReference>
<gene>
    <name evidence="2" type="ORF">GCM10025780_27830</name>
</gene>
<feature type="domain" description="N-acetyltransferase" evidence="1">
    <location>
        <begin position="1"/>
        <end position="156"/>
    </location>
</feature>
<name>A0ABP8W5K9_9MICO</name>
<dbReference type="SUPFAM" id="SSF55729">
    <property type="entry name" value="Acyl-CoA N-acyltransferases (Nat)"/>
    <property type="match status" value="1"/>
</dbReference>
<dbReference type="Pfam" id="PF13673">
    <property type="entry name" value="Acetyltransf_10"/>
    <property type="match status" value="1"/>
</dbReference>
<comment type="caution">
    <text evidence="2">The sequence shown here is derived from an EMBL/GenBank/DDBJ whole genome shotgun (WGS) entry which is preliminary data.</text>
</comment>
<dbReference type="InterPro" id="IPR052564">
    <property type="entry name" value="N-acetyltrans/Recomb-assoc"/>
</dbReference>
<dbReference type="Gene3D" id="3.40.630.30">
    <property type="match status" value="1"/>
</dbReference>
<dbReference type="PANTHER" id="PTHR43451:SF1">
    <property type="entry name" value="ACETYLTRANSFERASE"/>
    <property type="match status" value="1"/>
</dbReference>
<evidence type="ECO:0000313" key="2">
    <source>
        <dbReference type="EMBL" id="GAA4680936.1"/>
    </source>
</evidence>
<reference evidence="3" key="1">
    <citation type="journal article" date="2019" name="Int. J. Syst. Evol. Microbiol.">
        <title>The Global Catalogue of Microorganisms (GCM) 10K type strain sequencing project: providing services to taxonomists for standard genome sequencing and annotation.</title>
        <authorList>
            <consortium name="The Broad Institute Genomics Platform"/>
            <consortium name="The Broad Institute Genome Sequencing Center for Infectious Disease"/>
            <person name="Wu L."/>
            <person name="Ma J."/>
        </authorList>
    </citation>
    <scope>NUCLEOTIDE SEQUENCE [LARGE SCALE GENOMIC DNA]</scope>
    <source>
        <strain evidence="3">JCM 18956</strain>
    </source>
</reference>
<dbReference type="PROSITE" id="PS51186">
    <property type="entry name" value="GNAT"/>
    <property type="match status" value="1"/>
</dbReference>
<accession>A0ABP8W5K9</accession>
<proteinExistence type="predicted"/>
<organism evidence="2 3">
    <name type="scientific">Frondihabitans cladoniiphilus</name>
    <dbReference type="NCBI Taxonomy" id="715785"/>
    <lineage>
        <taxon>Bacteria</taxon>
        <taxon>Bacillati</taxon>
        <taxon>Actinomycetota</taxon>
        <taxon>Actinomycetes</taxon>
        <taxon>Micrococcales</taxon>
        <taxon>Microbacteriaceae</taxon>
        <taxon>Frondihabitans</taxon>
    </lineage>
</organism>
<dbReference type="RefSeq" id="WP_345376510.1">
    <property type="nucleotide sequence ID" value="NZ_BAABLM010000005.1"/>
</dbReference>
<dbReference type="EMBL" id="BAABLM010000005">
    <property type="protein sequence ID" value="GAA4680936.1"/>
    <property type="molecule type" value="Genomic_DNA"/>
</dbReference>